<protein>
    <submittedName>
        <fullName evidence="1">Uncharacterized protein</fullName>
    </submittedName>
</protein>
<dbReference type="Proteomes" id="UP001162992">
    <property type="component" value="Chromosome 22"/>
</dbReference>
<evidence type="ECO:0000313" key="1">
    <source>
        <dbReference type="EMBL" id="KAJ7515185.1"/>
    </source>
</evidence>
<keyword evidence="2" id="KW-1185">Reference proteome</keyword>
<proteinExistence type="predicted"/>
<accession>A0ACC2ACB3</accession>
<name>A0ACC2ACB3_DIPCM</name>
<dbReference type="EMBL" id="CM055113">
    <property type="protein sequence ID" value="KAJ7515185.1"/>
    <property type="molecule type" value="Genomic_DNA"/>
</dbReference>
<sequence>MDRVAMLASPLFAARFPLSRCLAAPPKPPHRLVSSISPKLSSKPPLHNELAAHTCIISQELYNRNSSSCAELRSSKGDMLVTLEQGDLQKKEEDFVEVGVITGIHGISGELHIRSTTDFPEERFEKPGLRWLKMCHMSNERIECVELVKGRNGPGKHPSWLITLKEIGTPEKAREFVGATMLARVSERPVLEDGEFYIPDLVGMSVMMKESGETIGRIVDVFSTGASDLLRVRLYCNNNLQGANSSNFLEHSVQELGPLIWIPFVKDIVPVVNSKQRIVEITPPTGLLELNMQSEGTAKTKQRKQEAKDKRKLKEKVAGLRKSLASLKQDHVLAGLKFGEKPQQRALLDQLLDINFTELQQHFQDALSRSNSLRRMVNEDSVFLPQLAVVFASWMRHEKWGHFLGQLMMDGRMEGPDDIARWCREGLRLIIERKVAVITLIGECVPHQTDSDNSAVTDIPHFDILGEGSPFQVHAEQLLCHEKLANLVISLGEFMYVQAFHGAKSEIRWLIVTTDATDCPTRLHFAENNFFGLNESQIWFCKQEKIPCFEHKSIAEGHHRILMETPWKIAQTYIGDGGIFSSLTDQGFLKKLVQEGRSYLQVHNMDCPHVRLVDPVLFGCLHDMKPDVGVEVCKNCSEQEVGIPNSSLRATYYDIADALSGDIEGTSLTHFGHASSFLKDSSRMFLDDSHTGFQDAGVWNIFSEHEESICNSEQRQEPVLQVSPHSNCVISMKFLTQLQKHQFKPLYSASSKEVLIMDESGEKNVEADAIQLKCSFFDFLRKSKPNKVAFLVSS</sequence>
<reference evidence="2" key="1">
    <citation type="journal article" date="2024" name="Proc. Natl. Acad. Sci. U.S.A.">
        <title>Extraordinary preservation of gene collinearity over three hundred million years revealed in homosporous lycophytes.</title>
        <authorList>
            <person name="Li C."/>
            <person name="Wickell D."/>
            <person name="Kuo L.Y."/>
            <person name="Chen X."/>
            <person name="Nie B."/>
            <person name="Liao X."/>
            <person name="Peng D."/>
            <person name="Ji J."/>
            <person name="Jenkins J."/>
            <person name="Williams M."/>
            <person name="Shu S."/>
            <person name="Plott C."/>
            <person name="Barry K."/>
            <person name="Rajasekar S."/>
            <person name="Grimwood J."/>
            <person name="Han X."/>
            <person name="Sun S."/>
            <person name="Hou Z."/>
            <person name="He W."/>
            <person name="Dai G."/>
            <person name="Sun C."/>
            <person name="Schmutz J."/>
            <person name="Leebens-Mack J.H."/>
            <person name="Li F.W."/>
            <person name="Wang L."/>
        </authorList>
    </citation>
    <scope>NUCLEOTIDE SEQUENCE [LARGE SCALE GENOMIC DNA]</scope>
    <source>
        <strain evidence="2">cv. PW_Plant_1</strain>
    </source>
</reference>
<organism evidence="1 2">
    <name type="scientific">Diphasiastrum complanatum</name>
    <name type="common">Issler's clubmoss</name>
    <name type="synonym">Lycopodium complanatum</name>
    <dbReference type="NCBI Taxonomy" id="34168"/>
    <lineage>
        <taxon>Eukaryota</taxon>
        <taxon>Viridiplantae</taxon>
        <taxon>Streptophyta</taxon>
        <taxon>Embryophyta</taxon>
        <taxon>Tracheophyta</taxon>
        <taxon>Lycopodiopsida</taxon>
        <taxon>Lycopodiales</taxon>
        <taxon>Lycopodiaceae</taxon>
        <taxon>Lycopodioideae</taxon>
        <taxon>Diphasiastrum</taxon>
    </lineage>
</organism>
<evidence type="ECO:0000313" key="2">
    <source>
        <dbReference type="Proteomes" id="UP001162992"/>
    </source>
</evidence>
<comment type="caution">
    <text evidence="1">The sequence shown here is derived from an EMBL/GenBank/DDBJ whole genome shotgun (WGS) entry which is preliminary data.</text>
</comment>
<gene>
    <name evidence="1" type="ORF">O6H91_22G004100</name>
</gene>